<sequence length="71" mass="8713">MREVEEQRARQRELIDEINTRITRMEQRLDVVENDRRLGSDAPQRRKFLRDSLEEPEYRVEVTKHGEVYQL</sequence>
<keyword evidence="1" id="KW-0175">Coiled coil</keyword>
<dbReference type="EMBL" id="FZMP01000214">
    <property type="protein sequence ID" value="SNQ62270.1"/>
    <property type="molecule type" value="Genomic_DNA"/>
</dbReference>
<keyword evidence="3" id="KW-1185">Reference proteome</keyword>
<name>A0A284VSK4_9EURY</name>
<proteinExistence type="predicted"/>
<dbReference type="RefSeq" id="WP_096206860.1">
    <property type="nucleotide sequence ID" value="NZ_FZMP01000214.1"/>
</dbReference>
<protein>
    <submittedName>
        <fullName evidence="2">Uncharacterized protein</fullName>
    </submittedName>
</protein>
<accession>A0A284VSK4</accession>
<evidence type="ECO:0000256" key="1">
    <source>
        <dbReference type="SAM" id="Coils"/>
    </source>
</evidence>
<organism evidence="2 3">
    <name type="scientific">Candidatus Methanoperedens nitratireducens</name>
    <dbReference type="NCBI Taxonomy" id="1392998"/>
    <lineage>
        <taxon>Archaea</taxon>
        <taxon>Methanobacteriati</taxon>
        <taxon>Methanobacteriota</taxon>
        <taxon>Stenosarchaea group</taxon>
        <taxon>Methanomicrobia</taxon>
        <taxon>Methanosarcinales</taxon>
        <taxon>ANME-2 cluster</taxon>
        <taxon>Candidatus Methanoperedentaceae</taxon>
        <taxon>Candidatus Methanoperedens</taxon>
    </lineage>
</organism>
<reference evidence="3" key="1">
    <citation type="submission" date="2017-06" db="EMBL/GenBank/DDBJ databases">
        <authorList>
            <person name="Cremers G."/>
        </authorList>
    </citation>
    <scope>NUCLEOTIDE SEQUENCE [LARGE SCALE GENOMIC DNA]</scope>
</reference>
<feature type="coiled-coil region" evidence="1">
    <location>
        <begin position="1"/>
        <end position="35"/>
    </location>
</feature>
<dbReference type="Proteomes" id="UP000218615">
    <property type="component" value="Unassembled WGS sequence"/>
</dbReference>
<gene>
    <name evidence="2" type="ORF">MNV_660008</name>
</gene>
<dbReference type="AlphaFoldDB" id="A0A284VSK4"/>
<evidence type="ECO:0000313" key="2">
    <source>
        <dbReference type="EMBL" id="SNQ62270.1"/>
    </source>
</evidence>
<evidence type="ECO:0000313" key="3">
    <source>
        <dbReference type="Proteomes" id="UP000218615"/>
    </source>
</evidence>